<keyword evidence="3" id="KW-1185">Reference proteome</keyword>
<sequence length="73" mass="7893">MEKNLMIAFLVVLLTVTVCHGEVKITQISTNAVCRTADDCLKVINCSALFPKRSCTRVVCNNGGCSCVCNPSR</sequence>
<organism evidence="2 3">
    <name type="scientific">Lupinus albus</name>
    <name type="common">White lupine</name>
    <name type="synonym">Lupinus termis</name>
    <dbReference type="NCBI Taxonomy" id="3870"/>
    <lineage>
        <taxon>Eukaryota</taxon>
        <taxon>Viridiplantae</taxon>
        <taxon>Streptophyta</taxon>
        <taxon>Embryophyta</taxon>
        <taxon>Tracheophyta</taxon>
        <taxon>Spermatophyta</taxon>
        <taxon>Magnoliopsida</taxon>
        <taxon>eudicotyledons</taxon>
        <taxon>Gunneridae</taxon>
        <taxon>Pentapetalae</taxon>
        <taxon>rosids</taxon>
        <taxon>fabids</taxon>
        <taxon>Fabales</taxon>
        <taxon>Fabaceae</taxon>
        <taxon>Papilionoideae</taxon>
        <taxon>50 kb inversion clade</taxon>
        <taxon>genistoids sensu lato</taxon>
        <taxon>core genistoids</taxon>
        <taxon>Genisteae</taxon>
        <taxon>Lupinus</taxon>
    </lineage>
</organism>
<dbReference type="Proteomes" id="UP000447434">
    <property type="component" value="Unassembled WGS sequence"/>
</dbReference>
<comment type="caution">
    <text evidence="2">The sequence shown here is derived from an EMBL/GenBank/DDBJ whole genome shotgun (WGS) entry which is preliminary data.</text>
</comment>
<feature type="chain" id="PRO_5025430405" evidence="1">
    <location>
        <begin position="22"/>
        <end position="73"/>
    </location>
</feature>
<name>A0A6A4NBY1_LUPAL</name>
<gene>
    <name evidence="2" type="ORF">Lalb_Chr00c47g0412741</name>
</gene>
<dbReference type="AlphaFoldDB" id="A0A6A4NBY1"/>
<proteinExistence type="predicted"/>
<reference evidence="3" key="1">
    <citation type="journal article" date="2020" name="Nat. Commun.">
        <title>Genome sequence of the cluster root forming white lupin.</title>
        <authorList>
            <person name="Hufnagel B."/>
            <person name="Marques A."/>
            <person name="Soriano A."/>
            <person name="Marques L."/>
            <person name="Divol F."/>
            <person name="Doumas P."/>
            <person name="Sallet E."/>
            <person name="Mancinotti D."/>
            <person name="Carrere S."/>
            <person name="Marande W."/>
            <person name="Arribat S."/>
            <person name="Keller J."/>
            <person name="Huneau C."/>
            <person name="Blein T."/>
            <person name="Aime D."/>
            <person name="Laguerre M."/>
            <person name="Taylor J."/>
            <person name="Schubert V."/>
            <person name="Nelson M."/>
            <person name="Geu-Flores F."/>
            <person name="Crespi M."/>
            <person name="Gallardo-Guerrero K."/>
            <person name="Delaux P.-M."/>
            <person name="Salse J."/>
            <person name="Berges H."/>
            <person name="Guyot R."/>
            <person name="Gouzy J."/>
            <person name="Peret B."/>
        </authorList>
    </citation>
    <scope>NUCLEOTIDE SEQUENCE [LARGE SCALE GENOMIC DNA]</scope>
    <source>
        <strain evidence="3">cv. Amiga</strain>
    </source>
</reference>
<evidence type="ECO:0000256" key="1">
    <source>
        <dbReference type="SAM" id="SignalP"/>
    </source>
</evidence>
<feature type="signal peptide" evidence="1">
    <location>
        <begin position="1"/>
        <end position="21"/>
    </location>
</feature>
<dbReference type="EMBL" id="WOCE01000072">
    <property type="protein sequence ID" value="KAE9584138.1"/>
    <property type="molecule type" value="Genomic_DNA"/>
</dbReference>
<evidence type="ECO:0000313" key="2">
    <source>
        <dbReference type="EMBL" id="KAE9584138.1"/>
    </source>
</evidence>
<accession>A0A6A4NBY1</accession>
<evidence type="ECO:0000313" key="3">
    <source>
        <dbReference type="Proteomes" id="UP000447434"/>
    </source>
</evidence>
<protein>
    <submittedName>
        <fullName evidence="2">Uncharacterized protein</fullName>
    </submittedName>
</protein>
<keyword evidence="1" id="KW-0732">Signal</keyword>